<evidence type="ECO:0000256" key="2">
    <source>
        <dbReference type="ARBA" id="ARBA00022454"/>
    </source>
</evidence>
<accession>A0A1A9ULI5</accession>
<evidence type="ECO:0000259" key="7">
    <source>
        <dbReference type="PROSITE" id="PS50011"/>
    </source>
</evidence>
<feature type="compositionally biased region" description="Polar residues" evidence="6">
    <location>
        <begin position="735"/>
        <end position="752"/>
    </location>
</feature>
<dbReference type="GO" id="GO:0005634">
    <property type="term" value="C:nucleus"/>
    <property type="evidence" value="ECO:0007669"/>
    <property type="project" value="TreeGrafter"/>
</dbReference>
<dbReference type="SUPFAM" id="SSF56112">
    <property type="entry name" value="Protein kinase-like (PK-like)"/>
    <property type="match status" value="1"/>
</dbReference>
<dbReference type="PROSITE" id="PS51489">
    <property type="entry name" value="BUB1_N"/>
    <property type="match status" value="1"/>
</dbReference>
<dbReference type="GO" id="GO:0000776">
    <property type="term" value="C:kinetochore"/>
    <property type="evidence" value="ECO:0007669"/>
    <property type="project" value="UniProtKB-KW"/>
</dbReference>
<dbReference type="InterPro" id="IPR013212">
    <property type="entry name" value="Mad3/Bub1_I"/>
</dbReference>
<evidence type="ECO:0008006" key="11">
    <source>
        <dbReference type="Google" id="ProtNLM"/>
    </source>
</evidence>
<dbReference type="VEuPathDB" id="VectorBase:GAUT008353"/>
<evidence type="ECO:0000256" key="4">
    <source>
        <dbReference type="ARBA" id="ARBA00023328"/>
    </source>
</evidence>
<dbReference type="InterPro" id="IPR011009">
    <property type="entry name" value="Kinase-like_dom_sf"/>
</dbReference>
<feature type="region of interest" description="Disordered" evidence="6">
    <location>
        <begin position="735"/>
        <end position="786"/>
    </location>
</feature>
<feature type="compositionally biased region" description="Polar residues" evidence="6">
    <location>
        <begin position="760"/>
        <end position="778"/>
    </location>
</feature>
<dbReference type="STRING" id="7395.A0A1A9ULI5"/>
<feature type="domain" description="BUB1 N-terminal" evidence="8">
    <location>
        <begin position="41"/>
        <end position="200"/>
    </location>
</feature>
<dbReference type="GO" id="GO:0005524">
    <property type="term" value="F:ATP binding"/>
    <property type="evidence" value="ECO:0007669"/>
    <property type="project" value="InterPro"/>
</dbReference>
<keyword evidence="5" id="KW-0175">Coiled coil</keyword>
<dbReference type="InterPro" id="IPR008271">
    <property type="entry name" value="Ser/Thr_kinase_AS"/>
</dbReference>
<dbReference type="InterPro" id="IPR000719">
    <property type="entry name" value="Prot_kinase_dom"/>
</dbReference>
<dbReference type="FunFam" id="1.25.40.430:FF:000003">
    <property type="entry name" value="Checkpoint serine/threonine-protein kinase BUB1"/>
    <property type="match status" value="1"/>
</dbReference>
<dbReference type="Gene3D" id="1.25.40.430">
    <property type="match status" value="1"/>
</dbReference>
<evidence type="ECO:0000259" key="8">
    <source>
        <dbReference type="PROSITE" id="PS51489"/>
    </source>
</evidence>
<dbReference type="Pfam" id="PF00069">
    <property type="entry name" value="Pkinase"/>
    <property type="match status" value="1"/>
</dbReference>
<dbReference type="PANTHER" id="PTHR14030:SF4">
    <property type="entry name" value="BUB1 KINASE, ISOFORM A-RELATED"/>
    <property type="match status" value="1"/>
</dbReference>
<evidence type="ECO:0000256" key="5">
    <source>
        <dbReference type="SAM" id="Coils"/>
    </source>
</evidence>
<name>A0A1A9ULI5_GLOAU</name>
<dbReference type="PANTHER" id="PTHR14030">
    <property type="entry name" value="MITOTIC CHECKPOINT SERINE/THREONINE-PROTEIN KINASE BUB1"/>
    <property type="match status" value="1"/>
</dbReference>
<dbReference type="GO" id="GO:0032991">
    <property type="term" value="C:protein-containing complex"/>
    <property type="evidence" value="ECO:0007669"/>
    <property type="project" value="UniProtKB-ARBA"/>
</dbReference>
<organism evidence="9 10">
    <name type="scientific">Glossina austeni</name>
    <name type="common">Savannah tsetse fly</name>
    <dbReference type="NCBI Taxonomy" id="7395"/>
    <lineage>
        <taxon>Eukaryota</taxon>
        <taxon>Metazoa</taxon>
        <taxon>Ecdysozoa</taxon>
        <taxon>Arthropoda</taxon>
        <taxon>Hexapoda</taxon>
        <taxon>Insecta</taxon>
        <taxon>Pterygota</taxon>
        <taxon>Neoptera</taxon>
        <taxon>Endopterygota</taxon>
        <taxon>Diptera</taxon>
        <taxon>Brachycera</taxon>
        <taxon>Muscomorpha</taxon>
        <taxon>Hippoboscoidea</taxon>
        <taxon>Glossinidae</taxon>
        <taxon>Glossina</taxon>
    </lineage>
</organism>
<dbReference type="PROSITE" id="PS00108">
    <property type="entry name" value="PROTEIN_KINASE_ST"/>
    <property type="match status" value="1"/>
</dbReference>
<feature type="domain" description="Protein kinase" evidence="7">
    <location>
        <begin position="1226"/>
        <end position="1508"/>
    </location>
</feature>
<protein>
    <recommendedName>
        <fullName evidence="11">Protein kinase domain-containing protein</fullName>
    </recommendedName>
</protein>
<dbReference type="SMART" id="SM00220">
    <property type="entry name" value="S_TKc"/>
    <property type="match status" value="1"/>
</dbReference>
<dbReference type="GO" id="GO:0007094">
    <property type="term" value="P:mitotic spindle assembly checkpoint signaling"/>
    <property type="evidence" value="ECO:0007669"/>
    <property type="project" value="InterPro"/>
</dbReference>
<feature type="coiled-coil region" evidence="5">
    <location>
        <begin position="1475"/>
        <end position="1506"/>
    </location>
</feature>
<dbReference type="GO" id="GO:0051754">
    <property type="term" value="P:meiotic sister chromatid cohesion, centromeric"/>
    <property type="evidence" value="ECO:0007669"/>
    <property type="project" value="TreeGrafter"/>
</dbReference>
<dbReference type="PROSITE" id="PS50011">
    <property type="entry name" value="PROTEIN_KINASE_DOM"/>
    <property type="match status" value="1"/>
</dbReference>
<dbReference type="EnsemblMetazoa" id="GAUT008353-RA">
    <property type="protein sequence ID" value="GAUT008353-PA"/>
    <property type="gene ID" value="GAUT008353"/>
</dbReference>
<dbReference type="Proteomes" id="UP000078200">
    <property type="component" value="Unassembled WGS sequence"/>
</dbReference>
<keyword evidence="10" id="KW-1185">Reference proteome</keyword>
<sequence length="1508" mass="172061">MNFDEAKENIQPLATGRNASVLQASLSMESSSEIAVKRRELENEIHNYIGDDPLSAWYNYIDWIEQSFPSGGKESGLKQVLEKCLDSFASDERYYQDGRMIRLFIKFMDGINDATAYYQRFFEAGFGGMVADFYISWAYSYELEGNVRKADEIFGQGIACRAQPLEDLKEAHQHFRCTVAQRLLYKENETIKEEANRQLSERRSALASLKGYRRKHIVGSIRTGSAIKSATPGTVKVNRSSTSKSSSEQVQIIADENDNPGTTIELKRANDSGQYESVKNLVTSMISAARNQENEREAGPWNKSHTDKNSRKFFHKNTALNRDFQILEDELQSLPTALFKSDFDMTFKYSKHFFPKNKPQKKWIVPVTIEEAPDKGSLPEYKKYMLYPRPNVEFQLEELKAYRWFKQRNIENNFTKKRDIFWRNGPDFNVRQYPHFAKQSIRQTPNKTYVPPKENNLVLNYDEIYDPVAKQEYEFAELYAKKIKRNETIVVPTDMEETICDPNTVKIRRKSFFPTRKSMAPSTLAAVQKKLSESSLCDYSDIVGTTQTTVNPSKLNILPDASLELEGPVKNQSAKPDDPVPAQPIESNESNINSAAPLENSFKFNPPALPQIKEVKQPARCFDIFEDTETRPINKVTNCNTECTSEGFLDADETCSTQTFNLFLKAQSVSTPKPPCKTASHRQFGTILKETVSPTEGQLLQPCVESQERVVLLNAPPDMHEGVSPFCKQLSTILETSEQGSNSGTPKSTISSPECGVELQNGSSTSKTQKEQLVQKSESPCKENVKHNPKEEIIASKCVSTEPPELRTMSKPANHGNQASNFSIYEDDAISEKNAVANLPCMEGKDLTAEGLSLKTPSIRFQEEKTETAINVLLTSRLGGAKFQEEKTETIPDILVQKPNKFQTDESEDFSNFFLAPPTPCKFNNDIFHMSSKSVLKKGITSTMPDKKDHYQEDLFEVFAQISPKQKESLSKSDNEKFFNLELETHKNKENILFEDEVPTAASNCSDTNSKGIVHTSKVHAELKDSSMPDFSIIENKPYQQHQKHERVKQNLSKIEQTKEHNISHSVADCSVNAFSNIQRPERSNTSADIIKEKKNSYLSLGNIQISKCETIDKTCEDNEEYDEEMSIYYRETPKSPKVVAHLWEDDVSKTPENNKYMHNASDSTSDHQFIDNSADVNPFSIDLIKAHLEQVTFTQYIQGLPTCTLMAKIPRLIPKHIFTIHNISFEVIKFINSGAYGAIYCGKNLNTGQMCALKQERPPNLWEYYICLEIQDRVFDEMYPAYMAVDYALIGNNSSVLISQFSQYGSLIAVCNKIKKYTTKNMDEYVVMLLATELLEIIDHLHAANIIHADIKADNFVLMNKLCYPVTHRMLQLIDFGVSIDMKLFKEKQTFSYVHNDKAFNCVEMREGRPWTYQLDLYGLAGVIHVLLFGKYMDIEKNSNGVWMHKTRVPRYHHKRLWDTIFKTLLNVRNCKSMPNLQQLRALLKEEIEEEEKHVSKMINEFNRAIN</sequence>
<evidence type="ECO:0000313" key="10">
    <source>
        <dbReference type="Proteomes" id="UP000078200"/>
    </source>
</evidence>
<evidence type="ECO:0000256" key="6">
    <source>
        <dbReference type="SAM" id="MobiDB-lite"/>
    </source>
</evidence>
<dbReference type="GO" id="GO:0004672">
    <property type="term" value="F:protein kinase activity"/>
    <property type="evidence" value="ECO:0007669"/>
    <property type="project" value="InterPro"/>
</dbReference>
<dbReference type="InterPro" id="IPR015661">
    <property type="entry name" value="Bub1/Mad3"/>
</dbReference>
<comment type="subcellular location">
    <subcellularLocation>
        <location evidence="1">Chromosome</location>
        <location evidence="1">Centromere</location>
        <location evidence="1">Kinetochore</location>
    </subcellularLocation>
</comment>
<proteinExistence type="predicted"/>
<reference evidence="9" key="1">
    <citation type="submission" date="2020-05" db="UniProtKB">
        <authorList>
            <consortium name="EnsemblMetazoa"/>
        </authorList>
    </citation>
    <scope>IDENTIFICATION</scope>
    <source>
        <strain evidence="9">TTRI</strain>
    </source>
</reference>
<keyword evidence="2" id="KW-0158">Chromosome</keyword>
<keyword evidence="3" id="KW-0995">Kinetochore</keyword>
<keyword evidence="4" id="KW-0137">Centromere</keyword>
<dbReference type="SMART" id="SM00777">
    <property type="entry name" value="Mad3_BUB1_I"/>
    <property type="match status" value="1"/>
</dbReference>
<evidence type="ECO:0000313" key="9">
    <source>
        <dbReference type="EnsemblMetazoa" id="GAUT008353-PA"/>
    </source>
</evidence>
<dbReference type="Gene3D" id="1.10.510.10">
    <property type="entry name" value="Transferase(Phosphotransferase) domain 1"/>
    <property type="match status" value="1"/>
</dbReference>
<dbReference type="Pfam" id="PF08311">
    <property type="entry name" value="Mad3_BUB1_I"/>
    <property type="match status" value="1"/>
</dbReference>
<evidence type="ECO:0000256" key="3">
    <source>
        <dbReference type="ARBA" id="ARBA00022838"/>
    </source>
</evidence>
<evidence type="ECO:0000256" key="1">
    <source>
        <dbReference type="ARBA" id="ARBA00004629"/>
    </source>
</evidence>